<evidence type="ECO:0000313" key="2">
    <source>
        <dbReference type="EMBL" id="KAJ3165801.1"/>
    </source>
</evidence>
<dbReference type="Pfam" id="PF02399">
    <property type="entry name" value="Herpes_ori_bp"/>
    <property type="match status" value="1"/>
</dbReference>
<dbReference type="InterPro" id="IPR027417">
    <property type="entry name" value="P-loop_NTPase"/>
</dbReference>
<dbReference type="AlphaFoldDB" id="A0AAD5TBC8"/>
<reference evidence="2" key="1">
    <citation type="submission" date="2020-05" db="EMBL/GenBank/DDBJ databases">
        <title>Phylogenomic resolution of chytrid fungi.</title>
        <authorList>
            <person name="Stajich J.E."/>
            <person name="Amses K."/>
            <person name="Simmons R."/>
            <person name="Seto K."/>
            <person name="Myers J."/>
            <person name="Bonds A."/>
            <person name="Quandt C.A."/>
            <person name="Barry K."/>
            <person name="Liu P."/>
            <person name="Grigoriev I."/>
            <person name="Longcore J.E."/>
            <person name="James T.Y."/>
        </authorList>
    </citation>
    <scope>NUCLEOTIDE SEQUENCE</scope>
    <source>
        <strain evidence="2">JEL0379</strain>
    </source>
</reference>
<name>A0AAD5TBC8_9FUNG</name>
<dbReference type="GO" id="GO:0005524">
    <property type="term" value="F:ATP binding"/>
    <property type="evidence" value="ECO:0007669"/>
    <property type="project" value="InterPro"/>
</dbReference>
<feature type="non-terminal residue" evidence="2">
    <location>
        <position position="770"/>
    </location>
</feature>
<dbReference type="EMBL" id="JADGJQ010000203">
    <property type="protein sequence ID" value="KAJ3165801.1"/>
    <property type="molecule type" value="Genomic_DNA"/>
</dbReference>
<sequence>MTFEGIEIPQPVDKNDKPDDVSVNTLIDLLEIPQQTLPVPIGYDHRNAMPEHTLAMIDNPAKHSPGWLSHNWIWRVMCWAKQTGMPFSTFWQWNLQKNNTVERYKRWEKEWKKCNYAISPENITAMLLRKYPNIKETQVTKVFREQFEINNVKVIEDDFLKKEHISEWTNCKFTALLAPMGGNKTGASVDKLIQWLQRTPSLTCLWVTPRITLSQNTLARLATGGLNFVNYKDVSREQKKAGFLDTCPLLICSIQSLHYMNSNYDIIVADEWDTIAATFGQGCKTHIQEKANNIAANWSIWMSMLNKAKKVIFMDAFTTKMTQNFFEHFRQKAAHPVNQGDAKSLRIGAMPLTATRIKRSSSSVYEMVNLKRDATPRHFSECDNFKQWMTHIFAALDAGKKIYVFSPFKGGKKGVEYISEMIRAHTGYTEGKEIMFYYAEKEQEKKKLANVEKVWADTTLKCVVTNSAISVGVNFNMPEVFDQIFAFYTAQIAVRDFFQALYRVRRPKDTTMILLRDKWCSLDHYDDVKGFPDCEVFKQLRKDLLIEERANANFDTWETFNLFCSLANVTILPERLNTVTEENEKYIDSLQKQVQCVFNWERIPTLPIDCPDEVLEEFQKRIYSDQATLDDRLIMQKHCFMRKFKDDAPDETMALVWKKNVNLPTQLMTLKEDPKHIINNLLGENNVVLGKHFSGFPDHMRTSLPWEKIKKHFFFAKAPRDYKSHLCAKMLNAYFQQDVYKGAYVQKEVAKINILDSETEDERPIKKRRQ</sequence>
<evidence type="ECO:0000259" key="1">
    <source>
        <dbReference type="Pfam" id="PF02399"/>
    </source>
</evidence>
<dbReference type="Proteomes" id="UP001212152">
    <property type="component" value="Unassembled WGS sequence"/>
</dbReference>
<proteinExistence type="predicted"/>
<comment type="caution">
    <text evidence="2">The sequence shown here is derived from an EMBL/GenBank/DDBJ whole genome shotgun (WGS) entry which is preliminary data.</text>
</comment>
<gene>
    <name evidence="2" type="ORF">HDU87_002892</name>
</gene>
<accession>A0AAD5TBC8</accession>
<dbReference type="GO" id="GO:0003688">
    <property type="term" value="F:DNA replication origin binding"/>
    <property type="evidence" value="ECO:0007669"/>
    <property type="project" value="InterPro"/>
</dbReference>
<feature type="domain" description="Replication origin-binding protein" evidence="1">
    <location>
        <begin position="177"/>
        <end position="510"/>
    </location>
</feature>
<dbReference type="InterPro" id="IPR003450">
    <property type="entry name" value="Replication_origin-bd"/>
</dbReference>
<dbReference type="GO" id="GO:0006260">
    <property type="term" value="P:DNA replication"/>
    <property type="evidence" value="ECO:0007669"/>
    <property type="project" value="InterPro"/>
</dbReference>
<dbReference type="SUPFAM" id="SSF52540">
    <property type="entry name" value="P-loop containing nucleoside triphosphate hydrolases"/>
    <property type="match status" value="1"/>
</dbReference>
<keyword evidence="3" id="KW-1185">Reference proteome</keyword>
<protein>
    <recommendedName>
        <fullName evidence="1">Replication origin-binding protein domain-containing protein</fullName>
    </recommendedName>
</protein>
<dbReference type="Gene3D" id="3.40.50.300">
    <property type="entry name" value="P-loop containing nucleotide triphosphate hydrolases"/>
    <property type="match status" value="1"/>
</dbReference>
<organism evidence="2 3">
    <name type="scientific">Geranomyces variabilis</name>
    <dbReference type="NCBI Taxonomy" id="109894"/>
    <lineage>
        <taxon>Eukaryota</taxon>
        <taxon>Fungi</taxon>
        <taxon>Fungi incertae sedis</taxon>
        <taxon>Chytridiomycota</taxon>
        <taxon>Chytridiomycota incertae sedis</taxon>
        <taxon>Chytridiomycetes</taxon>
        <taxon>Spizellomycetales</taxon>
        <taxon>Powellomycetaceae</taxon>
        <taxon>Geranomyces</taxon>
    </lineage>
</organism>
<evidence type="ECO:0000313" key="3">
    <source>
        <dbReference type="Proteomes" id="UP001212152"/>
    </source>
</evidence>